<protein>
    <submittedName>
        <fullName evidence="2">Uncharacterized protein</fullName>
    </submittedName>
</protein>
<proteinExistence type="predicted"/>
<comment type="caution">
    <text evidence="2">The sequence shown here is derived from an EMBL/GenBank/DDBJ whole genome shotgun (WGS) entry which is preliminary data.</text>
</comment>
<dbReference type="Proteomes" id="UP000035301">
    <property type="component" value="Unassembled WGS sequence"/>
</dbReference>
<keyword evidence="1" id="KW-1133">Transmembrane helix</keyword>
<feature type="transmembrane region" description="Helical" evidence="1">
    <location>
        <begin position="6"/>
        <end position="29"/>
    </location>
</feature>
<accession>A0A0H1QZ46</accession>
<evidence type="ECO:0000313" key="3">
    <source>
        <dbReference type="Proteomes" id="UP000035301"/>
    </source>
</evidence>
<organism evidence="2 3">
    <name type="scientific">Methanoculleus sediminis</name>
    <dbReference type="NCBI Taxonomy" id="1550566"/>
    <lineage>
        <taxon>Archaea</taxon>
        <taxon>Methanobacteriati</taxon>
        <taxon>Methanobacteriota</taxon>
        <taxon>Stenosarchaea group</taxon>
        <taxon>Methanomicrobia</taxon>
        <taxon>Methanomicrobiales</taxon>
        <taxon>Methanomicrobiaceae</taxon>
        <taxon>Methanoculleus</taxon>
    </lineage>
</organism>
<keyword evidence="1" id="KW-0812">Transmembrane</keyword>
<name>A0A0H1QZ46_9EURY</name>
<evidence type="ECO:0000313" key="2">
    <source>
        <dbReference type="EMBL" id="KLK88170.1"/>
    </source>
</evidence>
<keyword evidence="3" id="KW-1185">Reference proteome</keyword>
<dbReference type="PATRIC" id="fig|1550566.3.peg.794"/>
<reference evidence="2 3" key="1">
    <citation type="journal article" date="2015" name="Int. J. Syst. Evol. Microbiol.">
        <title>Methanoculleus sediminis sp. nov., a methanogen from sediments near a submarine mud volcano.</title>
        <authorList>
            <person name="Chen S.C."/>
            <person name="Chen M.F."/>
            <person name="Lai M.C."/>
            <person name="Weng C.Y."/>
            <person name="Wu S.Y."/>
            <person name="Lin S."/>
            <person name="Yang T.F."/>
            <person name="Chen P.C."/>
        </authorList>
    </citation>
    <scope>NUCLEOTIDE SEQUENCE [LARGE SCALE GENOMIC DNA]</scope>
    <source>
        <strain evidence="2 3">S3Fa</strain>
    </source>
</reference>
<dbReference type="AlphaFoldDB" id="A0A0H1QZ46"/>
<evidence type="ECO:0000256" key="1">
    <source>
        <dbReference type="SAM" id="Phobius"/>
    </source>
</evidence>
<feature type="transmembrane region" description="Helical" evidence="1">
    <location>
        <begin position="36"/>
        <end position="59"/>
    </location>
</feature>
<feature type="transmembrane region" description="Helical" evidence="1">
    <location>
        <begin position="65"/>
        <end position="86"/>
    </location>
</feature>
<gene>
    <name evidence="2" type="ORF">SZ63_03710</name>
</gene>
<dbReference type="EMBL" id="JXOJ01000002">
    <property type="protein sequence ID" value="KLK88170.1"/>
    <property type="molecule type" value="Genomic_DNA"/>
</dbReference>
<sequence length="90" mass="9824">MIALAIFMGWYFHSILLGSATLIGLVLIWKYPIVTILAAFIFTAIWGYLGWFIGTAGFANLEAGFVLAGVGLLIGYMIHLRGLGFIRGLE</sequence>
<keyword evidence="1" id="KW-0472">Membrane</keyword>